<evidence type="ECO:0000313" key="1">
    <source>
        <dbReference type="EMBL" id="GAN61251.1"/>
    </source>
</evidence>
<evidence type="ECO:0000313" key="3">
    <source>
        <dbReference type="Proteomes" id="UP000032671"/>
    </source>
</evidence>
<dbReference type="STRING" id="1231339.Abci_018_121"/>
<accession>A0A6N3SKL0</accession>
<comment type="caution">
    <text evidence="1">The sequence shown here is derived from an EMBL/GenBank/DDBJ whole genome shotgun (WGS) entry which is preliminary data.</text>
</comment>
<name>A0A0D6N6Y0_9PROT</name>
<evidence type="ECO:0000313" key="2">
    <source>
        <dbReference type="EMBL" id="GEL57855.1"/>
    </source>
</evidence>
<evidence type="ECO:0000313" key="4">
    <source>
        <dbReference type="Proteomes" id="UP000321891"/>
    </source>
</evidence>
<keyword evidence="4" id="KW-1185">Reference proteome</keyword>
<dbReference type="Proteomes" id="UP000321891">
    <property type="component" value="Unassembled WGS sequence"/>
</dbReference>
<reference evidence="1 3" key="1">
    <citation type="submission" date="2012-11" db="EMBL/GenBank/DDBJ databases">
        <title>Whole genome sequence of Acetobacter cibinongensis 4H-1.</title>
        <authorList>
            <person name="Azuma Y."/>
            <person name="Higashiura N."/>
            <person name="Hirakawa H."/>
            <person name="Matsushita K."/>
        </authorList>
    </citation>
    <scope>NUCLEOTIDE SEQUENCE [LARGE SCALE GENOMIC DNA]</scope>
    <source>
        <strain evidence="1 3">4H-1</strain>
    </source>
</reference>
<sequence length="73" mass="8310">MPFVLREQFWAEKTLQAQKGGAFRLQLMPIFWWFNAVTMKKDSATEGRLWPTMFGLSRLSCTGLRLKAGGALS</sequence>
<dbReference type="AlphaFoldDB" id="A0A0D6N6Y0"/>
<organism evidence="1 3">
    <name type="scientific">Acetobacter cibinongensis</name>
    <dbReference type="NCBI Taxonomy" id="146475"/>
    <lineage>
        <taxon>Bacteria</taxon>
        <taxon>Pseudomonadati</taxon>
        <taxon>Pseudomonadota</taxon>
        <taxon>Alphaproteobacteria</taxon>
        <taxon>Acetobacterales</taxon>
        <taxon>Acetobacteraceae</taxon>
        <taxon>Acetobacter</taxon>
    </lineage>
</organism>
<dbReference type="Proteomes" id="UP000032671">
    <property type="component" value="Unassembled WGS sequence"/>
</dbReference>
<accession>A0A0D6N6Y0</accession>
<reference evidence="2 4" key="2">
    <citation type="submission" date="2019-07" db="EMBL/GenBank/DDBJ databases">
        <title>Whole genome shotgun sequence of Acetobacter cibinongensis NBRC 16605.</title>
        <authorList>
            <person name="Hosoyama A."/>
            <person name="Uohara A."/>
            <person name="Ohji S."/>
            <person name="Ichikawa N."/>
        </authorList>
    </citation>
    <scope>NUCLEOTIDE SEQUENCE [LARGE SCALE GENOMIC DNA]</scope>
    <source>
        <strain evidence="2 4">NBRC 16605</strain>
    </source>
</reference>
<dbReference type="EMBL" id="BAMV01000018">
    <property type="protein sequence ID" value="GAN61251.1"/>
    <property type="molecule type" value="Genomic_DNA"/>
</dbReference>
<gene>
    <name evidence="1" type="ORF">Abci_018_121</name>
    <name evidence="2" type="ORF">ACI01nite_04570</name>
</gene>
<proteinExistence type="predicted"/>
<dbReference type="EMBL" id="BJVU01000001">
    <property type="protein sequence ID" value="GEL57855.1"/>
    <property type="molecule type" value="Genomic_DNA"/>
</dbReference>
<protein>
    <submittedName>
        <fullName evidence="1">Uncharacterized protein</fullName>
    </submittedName>
</protein>